<dbReference type="Gene3D" id="3.10.129.10">
    <property type="entry name" value="Hotdog Thioesterase"/>
    <property type="match status" value="1"/>
</dbReference>
<evidence type="ECO:0000313" key="5">
    <source>
        <dbReference type="Proteomes" id="UP000480684"/>
    </source>
</evidence>
<dbReference type="Proteomes" id="UP000480684">
    <property type="component" value="Unassembled WGS sequence"/>
</dbReference>
<dbReference type="SUPFAM" id="SSF54637">
    <property type="entry name" value="Thioesterase/thiol ester dehydrase-isomerase"/>
    <property type="match status" value="1"/>
</dbReference>
<dbReference type="InterPro" id="IPR003736">
    <property type="entry name" value="PAAI_dom"/>
</dbReference>
<dbReference type="InterPro" id="IPR029069">
    <property type="entry name" value="HotDog_dom_sf"/>
</dbReference>
<accession>A0A7C9UXZ8</accession>
<name>A0A7C9UXZ8_9PROT</name>
<gene>
    <name evidence="4" type="primary">paaI</name>
    <name evidence="4" type="ORF">G4223_04625</name>
</gene>
<dbReference type="InterPro" id="IPR006683">
    <property type="entry name" value="Thioestr_dom"/>
</dbReference>
<sequence>MHHPTPAQMHDLAERVGAAMLERDESLKLLGVQLEAIGPGTARMSMTVTRAMLNALGLCHGGYTYKLADDAFAYACNSHNRAAVGLNCTISYMAPAREGDVLTASCEERYRKGRSGTYDVTVTNQNGEVIALFRGLCRVVDGNIVE</sequence>
<dbReference type="CDD" id="cd03443">
    <property type="entry name" value="PaaI_thioesterase"/>
    <property type="match status" value="1"/>
</dbReference>
<dbReference type="NCBIfam" id="TIGR02286">
    <property type="entry name" value="PaaD"/>
    <property type="match status" value="1"/>
</dbReference>
<proteinExistence type="inferred from homology"/>
<dbReference type="PANTHER" id="PTHR42856">
    <property type="entry name" value="ACYL-COENZYME A THIOESTERASE PAAI"/>
    <property type="match status" value="1"/>
</dbReference>
<dbReference type="InterPro" id="IPR052723">
    <property type="entry name" value="Acyl-CoA_thioesterase_PaaI"/>
</dbReference>
<dbReference type="PANTHER" id="PTHR42856:SF1">
    <property type="entry name" value="ACYL-COENZYME A THIOESTERASE PAAI"/>
    <property type="match status" value="1"/>
</dbReference>
<reference evidence="4 5" key="1">
    <citation type="submission" date="2020-02" db="EMBL/GenBank/DDBJ databases">
        <authorList>
            <person name="Dziuba M."/>
            <person name="Kuznetsov B."/>
            <person name="Mardanov A."/>
            <person name="Ravin N."/>
            <person name="Grouzdev D."/>
        </authorList>
    </citation>
    <scope>NUCLEOTIDE SEQUENCE [LARGE SCALE GENOMIC DNA]</scope>
    <source>
        <strain evidence="4 5">SpK</strain>
    </source>
</reference>
<dbReference type="RefSeq" id="WP_163675691.1">
    <property type="nucleotide sequence ID" value="NZ_JAAIYP010000027.1"/>
</dbReference>
<comment type="caution">
    <text evidence="4">The sequence shown here is derived from an EMBL/GenBank/DDBJ whole genome shotgun (WGS) entry which is preliminary data.</text>
</comment>
<evidence type="ECO:0000313" key="4">
    <source>
        <dbReference type="EMBL" id="NFV79393.1"/>
    </source>
</evidence>
<evidence type="ECO:0000256" key="2">
    <source>
        <dbReference type="ARBA" id="ARBA00022801"/>
    </source>
</evidence>
<dbReference type="GO" id="GO:0016289">
    <property type="term" value="F:acyl-CoA hydrolase activity"/>
    <property type="evidence" value="ECO:0007669"/>
    <property type="project" value="TreeGrafter"/>
</dbReference>
<comment type="similarity">
    <text evidence="1">Belongs to the thioesterase PaaI family.</text>
</comment>
<dbReference type="FunFam" id="3.10.129.10:FF:000022">
    <property type="entry name" value="Phenylacetic acid degradation protein"/>
    <property type="match status" value="1"/>
</dbReference>
<evidence type="ECO:0000256" key="1">
    <source>
        <dbReference type="ARBA" id="ARBA00008324"/>
    </source>
</evidence>
<dbReference type="EMBL" id="JAAIYP010000027">
    <property type="protein sequence ID" value="NFV79393.1"/>
    <property type="molecule type" value="Genomic_DNA"/>
</dbReference>
<keyword evidence="5" id="KW-1185">Reference proteome</keyword>
<protein>
    <submittedName>
        <fullName evidence="4">Hydroxyphenylacetyl-CoA thioesterase PaaI</fullName>
    </submittedName>
</protein>
<dbReference type="Pfam" id="PF03061">
    <property type="entry name" value="4HBT"/>
    <property type="match status" value="1"/>
</dbReference>
<dbReference type="InterPro" id="IPR011973">
    <property type="entry name" value="PaaD"/>
</dbReference>
<evidence type="ECO:0000259" key="3">
    <source>
        <dbReference type="Pfam" id="PF03061"/>
    </source>
</evidence>
<keyword evidence="2" id="KW-0378">Hydrolase</keyword>
<dbReference type="NCBIfam" id="TIGR00369">
    <property type="entry name" value="unchar_dom_1"/>
    <property type="match status" value="1"/>
</dbReference>
<feature type="domain" description="Thioesterase" evidence="3">
    <location>
        <begin position="57"/>
        <end position="130"/>
    </location>
</feature>
<organism evidence="4 5">
    <name type="scientific">Magnetospirillum aberrantis SpK</name>
    <dbReference type="NCBI Taxonomy" id="908842"/>
    <lineage>
        <taxon>Bacteria</taxon>
        <taxon>Pseudomonadati</taxon>
        <taxon>Pseudomonadota</taxon>
        <taxon>Alphaproteobacteria</taxon>
        <taxon>Rhodospirillales</taxon>
        <taxon>Rhodospirillaceae</taxon>
        <taxon>Magnetospirillum</taxon>
    </lineage>
</organism>
<dbReference type="AlphaFoldDB" id="A0A7C9UXZ8"/>